<protein>
    <recommendedName>
        <fullName evidence="10">ATP synthase mitochondrial F1 complex assembly factor 2</fullName>
    </recommendedName>
</protein>
<dbReference type="Ensembl" id="ENSDART00000078724.6">
    <property type="protein sequence ID" value="ENSDARP00000073185.4"/>
    <property type="gene ID" value="ENSDARG00000056270.6"/>
</dbReference>
<keyword evidence="6" id="KW-0472">Membrane</keyword>
<dbReference type="CTD" id="91647"/>
<keyword evidence="4" id="KW-0809">Transit peptide</keyword>
<dbReference type="PANTHER" id="PTHR21013">
    <property type="entry name" value="ATP SYNTHASE MITOCHONDRIAL F1 COMPLEX ASSEMBLY FACTOR 2/ATP12 PROTEIN, MITOCHONDRIAL PRECURSOR"/>
    <property type="match status" value="1"/>
</dbReference>
<dbReference type="ExpressionAtlas" id="A3KP55">
    <property type="expression patterns" value="baseline"/>
</dbReference>
<dbReference type="OMA" id="WDPVLHW"/>
<evidence type="ECO:0000256" key="1">
    <source>
        <dbReference type="ARBA" id="ARBA00004637"/>
    </source>
</evidence>
<dbReference type="GO" id="GO:0033615">
    <property type="term" value="P:mitochondrial proton-transporting ATP synthase complex assembly"/>
    <property type="evidence" value="ECO:0000318"/>
    <property type="project" value="GO_Central"/>
</dbReference>
<comment type="similarity">
    <text evidence="2">Belongs to the ATP12 family.</text>
</comment>
<dbReference type="GO" id="GO:0005743">
    <property type="term" value="C:mitochondrial inner membrane"/>
    <property type="evidence" value="ECO:0007669"/>
    <property type="project" value="UniProtKB-SubCell"/>
</dbReference>
<reference evidence="12 14" key="5">
    <citation type="journal article" date="2013" name="Nature">
        <title>The zebrafish reference genome sequence and its relationship to the human genome.</title>
        <authorList>
            <consortium name="Genome Reference Consortium Zebrafish"/>
            <person name="Howe K."/>
            <person name="Clark M.D."/>
            <person name="Torroja C.F."/>
            <person name="Torrance J."/>
            <person name="Berthelot C."/>
            <person name="Muffato M."/>
            <person name="Collins J.E."/>
            <person name="Humphray S."/>
            <person name="McLaren K."/>
            <person name="Matthews L."/>
            <person name="McLaren S."/>
            <person name="Sealy I."/>
            <person name="Caccamo M."/>
            <person name="Churcher C."/>
            <person name="Scott C."/>
            <person name="Barrett J.C."/>
            <person name="Koch R."/>
            <person name="Rauch G.J."/>
            <person name="White S."/>
            <person name="Chow W."/>
            <person name="Kilian B."/>
            <person name="Quintais L.T."/>
            <person name="Guerra-Assuncao J.A."/>
            <person name="Zhou Y."/>
            <person name="Gu Y."/>
            <person name="Yen J."/>
            <person name="Vogel J.H."/>
            <person name="Eyre T."/>
            <person name="Redmond S."/>
            <person name="Banerjee R."/>
            <person name="Chi J."/>
            <person name="Fu B."/>
            <person name="Langley E."/>
            <person name="Maguire S.F."/>
            <person name="Laird G.K."/>
            <person name="Lloyd D."/>
            <person name="Kenyon E."/>
            <person name="Donaldson S."/>
            <person name="Sehra H."/>
            <person name="Almeida-King J."/>
            <person name="Loveland J."/>
            <person name="Trevanion S."/>
            <person name="Jones M."/>
            <person name="Quail M."/>
            <person name="Willey D."/>
            <person name="Hunt A."/>
            <person name="Burton J."/>
            <person name="Sims S."/>
            <person name="McLay K."/>
            <person name="Plumb B."/>
            <person name="Davis J."/>
            <person name="Clee C."/>
            <person name="Oliver K."/>
            <person name="Clark R."/>
            <person name="Riddle C."/>
            <person name="Elliot D."/>
            <person name="Eliott D."/>
            <person name="Threadgold G."/>
            <person name="Harden G."/>
            <person name="Ware D."/>
            <person name="Begum S."/>
            <person name="Mortimore B."/>
            <person name="Mortimer B."/>
            <person name="Kerry G."/>
            <person name="Heath P."/>
            <person name="Phillimore B."/>
            <person name="Tracey A."/>
            <person name="Corby N."/>
            <person name="Dunn M."/>
            <person name="Johnson C."/>
            <person name="Wood J."/>
            <person name="Clark S."/>
            <person name="Pelan S."/>
            <person name="Griffiths G."/>
            <person name="Smith M."/>
            <person name="Glithero R."/>
            <person name="Howden P."/>
            <person name="Barker N."/>
            <person name="Lloyd C."/>
            <person name="Stevens C."/>
            <person name="Harley J."/>
            <person name="Holt K."/>
            <person name="Panagiotidis G."/>
            <person name="Lovell J."/>
            <person name="Beasley H."/>
            <person name="Henderson C."/>
            <person name="Gordon D."/>
            <person name="Auger K."/>
            <person name="Wright D."/>
            <person name="Collins J."/>
            <person name="Raisen C."/>
            <person name="Dyer L."/>
            <person name="Leung K."/>
            <person name="Robertson L."/>
            <person name="Ambridge K."/>
            <person name="Leongamornlert D."/>
            <person name="McGuire S."/>
            <person name="Gilderthorp R."/>
            <person name="Griffiths C."/>
            <person name="Manthravadi D."/>
            <person name="Nichol S."/>
            <person name="Barker G."/>
            <person name="Whitehead S."/>
            <person name="Kay M."/>
            <person name="Brown J."/>
            <person name="Murnane C."/>
            <person name="Gray E."/>
            <person name="Humphries M."/>
            <person name="Sycamore N."/>
            <person name="Barker D."/>
            <person name="Saunders D."/>
            <person name="Wallis J."/>
            <person name="Babbage A."/>
            <person name="Hammond S."/>
            <person name="Mashreghi-Mohammadi M."/>
            <person name="Barr L."/>
            <person name="Martin S."/>
            <person name="Wray P."/>
            <person name="Ellington A."/>
            <person name="Matthews N."/>
            <person name="Ellwood M."/>
            <person name="Woodmansey R."/>
            <person name="Clark G."/>
            <person name="Cooper J."/>
            <person name="Cooper J."/>
            <person name="Tromans A."/>
            <person name="Grafham D."/>
            <person name="Skuce C."/>
            <person name="Pandian R."/>
            <person name="Andrews R."/>
            <person name="Harrison E."/>
            <person name="Kimberley A."/>
            <person name="Garnett J."/>
            <person name="Fosker N."/>
            <person name="Hall R."/>
            <person name="Garner P."/>
            <person name="Kelly D."/>
            <person name="Bird C."/>
            <person name="Palmer S."/>
            <person name="Gehring I."/>
            <person name="Berger A."/>
            <person name="Dooley C.M."/>
            <person name="Ersan-Urun Z."/>
            <person name="Eser C."/>
            <person name="Geiger H."/>
            <person name="Geisler M."/>
            <person name="Karotki L."/>
            <person name="Kirn A."/>
            <person name="Konantz J."/>
            <person name="Konantz M."/>
            <person name="Oberlander M."/>
            <person name="Rudolph-Geiger S."/>
            <person name="Teucke M."/>
            <person name="Lanz C."/>
            <person name="Raddatz G."/>
            <person name="Osoegawa K."/>
            <person name="Zhu B."/>
            <person name="Rapp A."/>
            <person name="Widaa S."/>
            <person name="Langford C."/>
            <person name="Yang F."/>
            <person name="Schuster S.C."/>
            <person name="Carter N.P."/>
            <person name="Harrow J."/>
            <person name="Ning Z."/>
            <person name="Herrero J."/>
            <person name="Searle S.M."/>
            <person name="Enright A."/>
            <person name="Geisler R."/>
            <person name="Plasterk R.H."/>
            <person name="Lee C."/>
            <person name="Westerfield M."/>
            <person name="de Jong P.J."/>
            <person name="Zon L.I."/>
            <person name="Postlethwait J.H."/>
            <person name="Nusslein-Volhard C."/>
            <person name="Hubbard T.J."/>
            <person name="Roest Crollius H."/>
            <person name="Rogers J."/>
            <person name="Stemple D.L."/>
        </authorList>
    </citation>
    <scope>NUCLEOTIDE SEQUENCE [LARGE SCALE GENOMIC DNA]</scope>
    <source>
        <strain evidence="12">Tuebingen</strain>
    </source>
</reference>
<reference evidence="11" key="2">
    <citation type="submission" date="2007-09" db="EMBL/GenBank/DDBJ databases">
        <authorList>
            <consortium name="NIH - Zebrafish Gene Collection (ZGC) project"/>
        </authorList>
    </citation>
    <scope>NUCLEOTIDE SEQUENCE [LARGE SCALE MRNA]</scope>
    <source>
        <tissue evidence="11">Ovary</tissue>
    </source>
</reference>
<comment type="subunit">
    <text evidence="9">Interacts with ATP5F1B; involved in the assembly of the F1 component of the mitochondrial ATP synthase (ATPase). Interacts with FMC1.</text>
</comment>
<reference evidence="12" key="4">
    <citation type="submission" date="2012-02" db="UniProtKB">
        <authorList>
            <consortium name="Ensembl"/>
        </authorList>
    </citation>
    <scope>IDENTIFICATION</scope>
    <source>
        <strain evidence="12">Tuebingen</strain>
    </source>
</reference>
<evidence type="ECO:0000256" key="10">
    <source>
        <dbReference type="ARBA" id="ARBA00072488"/>
    </source>
</evidence>
<evidence type="ECO:0000313" key="13">
    <source>
        <dbReference type="Ensembl" id="ENSDARP00000157067"/>
    </source>
</evidence>
<keyword evidence="14" id="KW-1185">Reference proteome</keyword>
<reference evidence="15" key="3">
    <citation type="journal article" date="2011" name="Brief. Bioinform.">
        <title>Phylogenetic-based propagation of functional annotations within the Gene Ontology consortium.</title>
        <authorList>
            <person name="Gaudet P."/>
            <person name="Livstone M.S."/>
            <person name="Lewis S.E."/>
            <person name="Thomas P.D."/>
        </authorList>
    </citation>
    <scope>NUCLEOTIDE SEQUENCE</scope>
</reference>
<dbReference type="GeneID" id="560253"/>
<evidence type="ECO:0000256" key="4">
    <source>
        <dbReference type="ARBA" id="ARBA00022946"/>
    </source>
</evidence>
<evidence type="ECO:0000256" key="5">
    <source>
        <dbReference type="ARBA" id="ARBA00023128"/>
    </source>
</evidence>
<keyword evidence="3" id="KW-0999">Mitochondrion inner membrane</keyword>
<dbReference type="InterPro" id="IPR042272">
    <property type="entry name" value="ATP12_ATP_synth-F1-assembly_N"/>
</dbReference>
<reference evidence="13" key="6">
    <citation type="submission" date="2018-04" db="UniProtKB">
        <authorList>
            <consortium name="Ensembl"/>
        </authorList>
    </citation>
    <scope>IDENTIFICATION</scope>
    <source>
        <strain evidence="13">Tuebingen</strain>
    </source>
</reference>
<dbReference type="SUPFAM" id="SSF160909">
    <property type="entry name" value="ATP12-like"/>
    <property type="match status" value="1"/>
</dbReference>
<dbReference type="Ensembl" id="ENSDART00000183997.1">
    <property type="protein sequence ID" value="ENSDARP00000157067.1"/>
    <property type="gene ID" value="ENSDARG00000115757.1"/>
</dbReference>
<dbReference type="STRING" id="7955.ENSDARP00000073185"/>
<evidence type="ECO:0000313" key="16">
    <source>
        <dbReference type="ZFIN" id="ZDB-GENE-050411-18"/>
    </source>
</evidence>
<comment type="subcellular location">
    <subcellularLocation>
        <location evidence="1">Mitochondrion inner membrane</location>
        <topology evidence="1">Peripheral membrane protein</topology>
    </subcellularLocation>
</comment>
<dbReference type="AlphaFoldDB" id="A3KP55"/>
<keyword evidence="5" id="KW-0496">Mitochondrion</keyword>
<comment type="function">
    <text evidence="8">Plays a role in the assembly of the F1 component of the mitochondrial ATP synthase (ATPase).</text>
</comment>
<dbReference type="FunFam" id="3.30.2180.10:FF:000001">
    <property type="entry name" value="ATP synthase mitochondrial F1 complex assembly factor 2"/>
    <property type="match status" value="1"/>
</dbReference>
<evidence type="ECO:0000256" key="8">
    <source>
        <dbReference type="ARBA" id="ARBA00054849"/>
    </source>
</evidence>
<sequence>MLRNICRYHTKFGQAIIWPFSFSYVKHVPSLSTQLQKAKYSSATAERKKFYETVSITQGEGGLFEINLDKRKLKTPSGKLFTVPNEALAIAVANEWDVQKDTLKFYTMHLTTLCNTALDNPTQRTKEQMISAALKFLETDTICYRVEEPPGLVELQTNEWDPVMNWIEQRYNVVIGSSSNIMGPQIPEETKETFHQHLNSFNFWSLTGLEFVINQLKSLVLSFALIDRHLNVEEAVLLSRLEEEYQIRSWGNVEWVHDYDMYELRARTAAGALFVHLSSEKTSVKKKILQD</sequence>
<evidence type="ECO:0000313" key="11">
    <source>
        <dbReference type="EMBL" id="AAI53514.1"/>
    </source>
</evidence>
<name>A3KP55_DANRE</name>
<dbReference type="ZFIN" id="ZDB-GENE-050411-18">
    <property type="gene designation" value="atpaf2"/>
</dbReference>
<evidence type="ECO:0000256" key="7">
    <source>
        <dbReference type="ARBA" id="ARBA00023186"/>
    </source>
</evidence>
<accession>A3KP55</accession>
<dbReference type="RefSeq" id="NP_001076290.1">
    <property type="nucleotide sequence ID" value="NM_001082821.1"/>
</dbReference>
<dbReference type="eggNOG" id="KOG3015">
    <property type="taxonomic scope" value="Eukaryota"/>
</dbReference>
<dbReference type="FunFam" id="1.10.3580.10:FF:000001">
    <property type="entry name" value="ATP synthase mitochondrial F1 complex assembly factor 2"/>
    <property type="match status" value="1"/>
</dbReference>
<dbReference type="InterPro" id="IPR011419">
    <property type="entry name" value="ATP12_ATP_synth-F1-assembly"/>
</dbReference>
<dbReference type="AGR" id="ZFIN:ZDB-GENE-050411-18"/>
<evidence type="ECO:0000313" key="15">
    <source>
        <dbReference type="RefSeq" id="NP_001076290.1"/>
    </source>
</evidence>
<gene>
    <name evidence="11 12 15 16" type="primary">atpaf2</name>
    <name evidence="15" type="synonym">im:6893748</name>
</gene>
<dbReference type="InterPro" id="IPR023335">
    <property type="entry name" value="ATP12_ortho_dom_sf"/>
</dbReference>
<evidence type="ECO:0000313" key="12">
    <source>
        <dbReference type="Ensembl" id="ENSDARP00000073185"/>
    </source>
</evidence>
<reference evidence="15" key="1">
    <citation type="journal article" date="2002" name="Proc. Natl. Acad. Sci. U.S.A.">
        <title>Generation and initial analysis of more than 15,000 full-length human and mouse cDNA sequences.</title>
        <authorList>
            <consortium name="Mammalian Gene Collection Program Team"/>
            <person name="Strausberg R.L."/>
            <person name="Feingold E.A."/>
            <person name="Grouse L.H."/>
            <person name="Derge J.G."/>
            <person name="Klausner R.D."/>
            <person name="Collins F.S."/>
            <person name="Wagner L."/>
            <person name="Shenmen C.M."/>
            <person name="Schuler G.D."/>
            <person name="Altschul S.F."/>
            <person name="Zeeberg B."/>
            <person name="Buetow K.H."/>
            <person name="Schaefer C.F."/>
            <person name="Bhat N.K."/>
            <person name="Hopkins R.F."/>
            <person name="Jordan H."/>
            <person name="Moore T."/>
            <person name="Max S.I."/>
            <person name="Wang J."/>
            <person name="Hsieh F."/>
            <person name="Diatchenko L."/>
            <person name="Marusina K."/>
            <person name="Farmer A.A."/>
            <person name="Rubin G.M."/>
            <person name="Hong L."/>
            <person name="Stapleton M."/>
            <person name="Soares M.B."/>
            <person name="Bonaldo M.F."/>
            <person name="Casavant T.L."/>
            <person name="Scheetz T.E."/>
            <person name="Brownstein M.J."/>
            <person name="Usdin T.B."/>
            <person name="Toshiyuki S."/>
            <person name="Carninci P."/>
            <person name="Prange C."/>
            <person name="Raha S.S."/>
            <person name="Loquellano N.A."/>
            <person name="Peters G.J."/>
            <person name="Abramson R.D."/>
            <person name="Mullahy S.J."/>
            <person name="Bosak S.A."/>
            <person name="McEwan P.J."/>
            <person name="McKernan K.J."/>
            <person name="Malek J.A."/>
            <person name="Gunaratne P.H."/>
            <person name="Richards S."/>
            <person name="Worley K.C."/>
            <person name="Hale S."/>
            <person name="Garcia A.M."/>
            <person name="Gay L.J."/>
            <person name="Hulyk S.W."/>
            <person name="Villalon D.K."/>
            <person name="Muzny D.M."/>
            <person name="Sodergren E.J."/>
            <person name="Lu X."/>
            <person name="Gibbs R.A."/>
            <person name="Fahey J."/>
            <person name="Helton E."/>
            <person name="Ketteman M."/>
            <person name="Madan A."/>
            <person name="Rodrigues S."/>
            <person name="Sanchez A."/>
            <person name="Whiting M."/>
            <person name="Madan A."/>
            <person name="Young A.C."/>
            <person name="Shevchenko Y."/>
            <person name="Bouffard G.G."/>
            <person name="Blakesley R.W."/>
            <person name="Touchman J.W."/>
            <person name="Green E.D."/>
            <person name="Dickson M.C."/>
            <person name="Rodriguez A.C."/>
            <person name="Grimwood J."/>
            <person name="Schmutz J."/>
            <person name="Myers R.M."/>
            <person name="Butterfield Y.S."/>
            <person name="Krzywinski M.I."/>
            <person name="Skalska U."/>
            <person name="Smailus D.E."/>
            <person name="Schnerch A."/>
            <person name="Schein J.E."/>
            <person name="Jones S.J."/>
            <person name="Marra M.A."/>
        </authorList>
    </citation>
    <scope>NUCLEOTIDE SEQUENCE</scope>
</reference>
<evidence type="ECO:0007829" key="17">
    <source>
        <dbReference type="PeptideAtlas" id="A3KP55"/>
    </source>
</evidence>
<dbReference type="GO" id="GO:0005739">
    <property type="term" value="C:mitochondrion"/>
    <property type="evidence" value="ECO:0000318"/>
    <property type="project" value="GO_Central"/>
</dbReference>
<dbReference type="EMBL" id="BC153513">
    <property type="protein sequence ID" value="AAI53514.1"/>
    <property type="molecule type" value="mRNA"/>
</dbReference>
<dbReference type="Bgee" id="ENSDARG00000056270">
    <property type="expression patterns" value="Expressed in swim bladder and 21 other cell types or tissues"/>
</dbReference>
<dbReference type="PaxDb" id="7955-ENSDARP00000073185"/>
<dbReference type="KEGG" id="dre:560253"/>
<dbReference type="Proteomes" id="UP000000437">
    <property type="component" value="Chromosome 12"/>
</dbReference>
<evidence type="ECO:0000256" key="6">
    <source>
        <dbReference type="ARBA" id="ARBA00023136"/>
    </source>
</evidence>
<evidence type="ECO:0000313" key="14">
    <source>
        <dbReference type="Proteomes" id="UP000000437"/>
    </source>
</evidence>
<proteinExistence type="evidence at protein level"/>
<dbReference type="PANTHER" id="PTHR21013:SF10">
    <property type="entry name" value="ATP SYNTHASE MITOCHONDRIAL F1 COMPLEX ASSEMBLY FACTOR 2"/>
    <property type="match status" value="1"/>
</dbReference>
<dbReference type="GeneTree" id="ENSGT00390000009492"/>
<evidence type="ECO:0000256" key="9">
    <source>
        <dbReference type="ARBA" id="ARBA00065339"/>
    </source>
</evidence>
<keyword evidence="17" id="KW-1267">Proteomics identification</keyword>
<evidence type="ECO:0000256" key="3">
    <source>
        <dbReference type="ARBA" id="ARBA00022792"/>
    </source>
</evidence>
<reference evidence="15" key="7">
    <citation type="journal article" date="2021" name="Mol. Biol. Evol.">
        <title>Evolution after Whole-Genome Duplication: Teleost MicroRNAs.</title>
        <authorList>
            <person name="Desvignes T."/>
            <person name="Sydes J."/>
            <person name="Montfort J."/>
            <person name="Bobe J."/>
            <person name="Postlethwait J.H."/>
        </authorList>
    </citation>
    <scope>NUCLEOTIDE SEQUENCE</scope>
</reference>
<dbReference type="EMBL" id="AL844587">
    <property type="status" value="NOT_ANNOTATED_CDS"/>
    <property type="molecule type" value="Genomic_DNA"/>
</dbReference>
<dbReference type="EMBL" id="CR356224">
    <property type="status" value="NOT_ANNOTATED_CDS"/>
    <property type="molecule type" value="Genomic_DNA"/>
</dbReference>
<dbReference type="SMR" id="A3KP55"/>
<keyword evidence="7" id="KW-0143">Chaperone</keyword>
<dbReference type="Pfam" id="PF07542">
    <property type="entry name" value="ATP12"/>
    <property type="match status" value="1"/>
</dbReference>
<organism evidence="11">
    <name type="scientific">Danio rerio</name>
    <name type="common">Zebrafish</name>
    <name type="synonym">Brachydanio rerio</name>
    <dbReference type="NCBI Taxonomy" id="7955"/>
    <lineage>
        <taxon>Eukaryota</taxon>
        <taxon>Metazoa</taxon>
        <taxon>Chordata</taxon>
        <taxon>Craniata</taxon>
        <taxon>Vertebrata</taxon>
        <taxon>Euteleostomi</taxon>
        <taxon>Actinopterygii</taxon>
        <taxon>Neopterygii</taxon>
        <taxon>Teleostei</taxon>
        <taxon>Ostariophysi</taxon>
        <taxon>Cypriniformes</taxon>
        <taxon>Danionidae</taxon>
        <taxon>Danioninae</taxon>
        <taxon>Danio</taxon>
    </lineage>
</organism>
<dbReference type="OrthoDB" id="5673at2759"/>
<dbReference type="Gene3D" id="3.30.2180.10">
    <property type="entry name" value="ATP12-like"/>
    <property type="match status" value="1"/>
</dbReference>
<dbReference type="Gene3D" id="1.10.3580.10">
    <property type="entry name" value="ATP12 ATPase"/>
    <property type="match status" value="1"/>
</dbReference>
<reference evidence="15" key="8">
    <citation type="submission" date="2025-04" db="UniProtKB">
        <authorList>
            <consortium name="RefSeq"/>
        </authorList>
    </citation>
    <scope>IDENTIFICATION</scope>
</reference>
<dbReference type="HOGENOM" id="CLU_047893_2_0_1"/>
<dbReference type="EMBL" id="BC134167">
    <property type="protein sequence ID" value="AAI34168.1"/>
    <property type="molecule type" value="mRNA"/>
</dbReference>
<accession>A8E595</accession>
<evidence type="ECO:0000256" key="2">
    <source>
        <dbReference type="ARBA" id="ARBA00008231"/>
    </source>
</evidence>